<feature type="domain" description="RRM" evidence="5">
    <location>
        <begin position="336"/>
        <end position="412"/>
    </location>
</feature>
<comment type="caution">
    <text evidence="6">The sequence shown here is derived from an EMBL/GenBank/DDBJ whole genome shotgun (WGS) entry which is preliminary data.</text>
</comment>
<protein>
    <recommendedName>
        <fullName evidence="5">RRM domain-containing protein</fullName>
    </recommendedName>
</protein>
<dbReference type="InterPro" id="IPR000504">
    <property type="entry name" value="RRM_dom"/>
</dbReference>
<feature type="region of interest" description="Disordered" evidence="4">
    <location>
        <begin position="68"/>
        <end position="89"/>
    </location>
</feature>
<evidence type="ECO:0000313" key="7">
    <source>
        <dbReference type="Proteomes" id="UP001445335"/>
    </source>
</evidence>
<reference evidence="6 7" key="1">
    <citation type="journal article" date="2024" name="Nat. Commun.">
        <title>Phylogenomics reveals the evolutionary origins of lichenization in chlorophyte algae.</title>
        <authorList>
            <person name="Puginier C."/>
            <person name="Libourel C."/>
            <person name="Otte J."/>
            <person name="Skaloud P."/>
            <person name="Haon M."/>
            <person name="Grisel S."/>
            <person name="Petersen M."/>
            <person name="Berrin J.G."/>
            <person name="Delaux P.M."/>
            <person name="Dal Grande F."/>
            <person name="Keller J."/>
        </authorList>
    </citation>
    <scope>NUCLEOTIDE SEQUENCE [LARGE SCALE GENOMIC DNA]</scope>
    <source>
        <strain evidence="6 7">SAG 245.80</strain>
    </source>
</reference>
<dbReference type="PROSITE" id="PS50102">
    <property type="entry name" value="RRM"/>
    <property type="match status" value="2"/>
</dbReference>
<dbReference type="PANTHER" id="PTHR23236">
    <property type="entry name" value="EUKARYOTIC TRANSLATION INITIATION FACTOR 4B/4H"/>
    <property type="match status" value="1"/>
</dbReference>
<dbReference type="PANTHER" id="PTHR23236:SF119">
    <property type="entry name" value="NUCLEAR RNA-BINDING PROTEIN SART-3"/>
    <property type="match status" value="1"/>
</dbReference>
<dbReference type="SUPFAM" id="SSF54928">
    <property type="entry name" value="RNA-binding domain, RBD"/>
    <property type="match status" value="2"/>
</dbReference>
<dbReference type="EMBL" id="JALJOU010000023">
    <property type="protein sequence ID" value="KAK9837126.1"/>
    <property type="molecule type" value="Genomic_DNA"/>
</dbReference>
<evidence type="ECO:0000256" key="2">
    <source>
        <dbReference type="ARBA" id="ARBA00022884"/>
    </source>
</evidence>
<feature type="compositionally biased region" description="Low complexity" evidence="4">
    <location>
        <begin position="68"/>
        <end position="77"/>
    </location>
</feature>
<gene>
    <name evidence="6" type="ORF">WJX81_004857</name>
</gene>
<keyword evidence="7" id="KW-1185">Reference proteome</keyword>
<dbReference type="InterPro" id="IPR034361">
    <property type="entry name" value="PHIP1_RRM1"/>
</dbReference>
<dbReference type="SMART" id="SM00360">
    <property type="entry name" value="RRM"/>
    <property type="match status" value="2"/>
</dbReference>
<keyword evidence="2 3" id="KW-0694">RNA-binding</keyword>
<keyword evidence="1" id="KW-0677">Repeat</keyword>
<dbReference type="CDD" id="cd12271">
    <property type="entry name" value="RRM1_PHIP1"/>
    <property type="match status" value="1"/>
</dbReference>
<dbReference type="Gene3D" id="3.30.70.330">
    <property type="match status" value="2"/>
</dbReference>
<proteinExistence type="predicted"/>
<dbReference type="GO" id="GO:0003723">
    <property type="term" value="F:RNA binding"/>
    <property type="evidence" value="ECO:0007669"/>
    <property type="project" value="UniProtKB-UniRule"/>
</dbReference>
<organism evidence="6 7">
    <name type="scientific">Elliptochloris bilobata</name>
    <dbReference type="NCBI Taxonomy" id="381761"/>
    <lineage>
        <taxon>Eukaryota</taxon>
        <taxon>Viridiplantae</taxon>
        <taxon>Chlorophyta</taxon>
        <taxon>core chlorophytes</taxon>
        <taxon>Trebouxiophyceae</taxon>
        <taxon>Trebouxiophyceae incertae sedis</taxon>
        <taxon>Elliptochloris clade</taxon>
        <taxon>Elliptochloris</taxon>
    </lineage>
</organism>
<feature type="domain" description="RRM" evidence="5">
    <location>
        <begin position="232"/>
        <end position="309"/>
    </location>
</feature>
<evidence type="ECO:0000256" key="4">
    <source>
        <dbReference type="SAM" id="MobiDB-lite"/>
    </source>
</evidence>
<dbReference type="InterPro" id="IPR035979">
    <property type="entry name" value="RBD_domain_sf"/>
</dbReference>
<name>A0AAW1RUT4_9CHLO</name>
<dbReference type="InterPro" id="IPR012677">
    <property type="entry name" value="Nucleotide-bd_a/b_plait_sf"/>
</dbReference>
<evidence type="ECO:0000259" key="5">
    <source>
        <dbReference type="PROSITE" id="PS50102"/>
    </source>
</evidence>
<feature type="region of interest" description="Disordered" evidence="4">
    <location>
        <begin position="173"/>
        <end position="225"/>
    </location>
</feature>
<evidence type="ECO:0000256" key="1">
    <source>
        <dbReference type="ARBA" id="ARBA00022737"/>
    </source>
</evidence>
<dbReference type="Proteomes" id="UP001445335">
    <property type="component" value="Unassembled WGS sequence"/>
</dbReference>
<evidence type="ECO:0000256" key="3">
    <source>
        <dbReference type="PROSITE-ProRule" id="PRU00176"/>
    </source>
</evidence>
<sequence length="414" mass="44036">MRQRSFTACNLGNSSKSSTLDYRKRIYLLFCSMKASPFAGKSEPLTDTILYPRYVDVASILQGPCNKAANKPAPGKASGKKRKSNAAAVDTSVVTSEAAAAKKAKQKKAKAAATAAKLASGPSNAEEARQLRERLGIAAAPDAPAPAAAKGFAFGFELAAEPVDAGGGALANGTGRAAKGQLPEADADEADEGTAGGVEPAAVMQEEEEEDPAVRERLRRVRGEPSGQDLSRRVFVGGMPFSYEEDEVREYWSYCGDVADLDLMRFPDSGRFKGIAFITFATTEGYEAALACDGEMLEQTRLKVEPCRTPRPVGRAAPATAPVERKGAAPKTPGYCVAYVGNIAFEAAEADVRAVFEGLTVTRVRMHTDATTGRFKGYAHVHFSDEASLDSAVQLNGTDFFGRQLRVGYAQPKK</sequence>
<dbReference type="AlphaFoldDB" id="A0AAW1RUT4"/>
<accession>A0AAW1RUT4</accession>
<dbReference type="Pfam" id="PF00076">
    <property type="entry name" value="RRM_1"/>
    <property type="match status" value="2"/>
</dbReference>
<evidence type="ECO:0000313" key="6">
    <source>
        <dbReference type="EMBL" id="KAK9837126.1"/>
    </source>
</evidence>